<reference evidence="2" key="1">
    <citation type="submission" date="2021-02" db="EMBL/GenBank/DDBJ databases">
        <authorList>
            <person name="Nowell W R."/>
        </authorList>
    </citation>
    <scope>NUCLEOTIDE SEQUENCE</scope>
</reference>
<dbReference type="AlphaFoldDB" id="A0A815YC60"/>
<comment type="caution">
    <text evidence="2">The sequence shown here is derived from an EMBL/GenBank/DDBJ whole genome shotgun (WGS) entry which is preliminary data.</text>
</comment>
<feature type="non-terminal residue" evidence="2">
    <location>
        <position position="1"/>
    </location>
</feature>
<evidence type="ECO:0000256" key="1">
    <source>
        <dbReference type="SAM" id="MobiDB-lite"/>
    </source>
</evidence>
<evidence type="ECO:0000313" key="3">
    <source>
        <dbReference type="Proteomes" id="UP000663845"/>
    </source>
</evidence>
<name>A0A815YC60_9BILA</name>
<dbReference type="EMBL" id="CAJNOG010008353">
    <property type="protein sequence ID" value="CAF1568573.1"/>
    <property type="molecule type" value="Genomic_DNA"/>
</dbReference>
<feature type="region of interest" description="Disordered" evidence="1">
    <location>
        <begin position="12"/>
        <end position="85"/>
    </location>
</feature>
<accession>A0A815YC60</accession>
<sequence length="99" mass="11083">GLRAIVHYHLNPDPLHFNERPSKRPSPQRTRRFEASTTTLNECDQDRQRLSTLRSISPPPPLSTQHHDGYIRPLPPQTSSGPTEATAICVAVDGSRVHL</sequence>
<protein>
    <submittedName>
        <fullName evidence="2">Uncharacterized protein</fullName>
    </submittedName>
</protein>
<dbReference type="Proteomes" id="UP000663845">
    <property type="component" value="Unassembled WGS sequence"/>
</dbReference>
<feature type="non-terminal residue" evidence="2">
    <location>
        <position position="99"/>
    </location>
</feature>
<organism evidence="2 3">
    <name type="scientific">Adineta steineri</name>
    <dbReference type="NCBI Taxonomy" id="433720"/>
    <lineage>
        <taxon>Eukaryota</taxon>
        <taxon>Metazoa</taxon>
        <taxon>Spiralia</taxon>
        <taxon>Gnathifera</taxon>
        <taxon>Rotifera</taxon>
        <taxon>Eurotatoria</taxon>
        <taxon>Bdelloidea</taxon>
        <taxon>Adinetida</taxon>
        <taxon>Adinetidae</taxon>
        <taxon>Adineta</taxon>
    </lineage>
</organism>
<proteinExistence type="predicted"/>
<evidence type="ECO:0000313" key="2">
    <source>
        <dbReference type="EMBL" id="CAF1568573.1"/>
    </source>
</evidence>
<gene>
    <name evidence="2" type="ORF">JYZ213_LOCUS47243</name>
</gene>